<dbReference type="Proteomes" id="UP001243623">
    <property type="component" value="Chromosome"/>
</dbReference>
<dbReference type="RefSeq" id="WP_147669703.1">
    <property type="nucleotide sequence ID" value="NZ_CP120678.1"/>
</dbReference>
<sequence length="91" mass="9979">METLALQPGVLFAYIIGIGLIYFVGKVFVMPVKFIWKFIYNGLIGGIMLWIVNFVGSYVGFEIGINVVTALVAGFLGIPGVVLLIAFKLFF</sequence>
<keyword evidence="1" id="KW-1133">Transmembrane helix</keyword>
<proteinExistence type="predicted"/>
<accession>A0A9Y2AHT1</accession>
<dbReference type="AlphaFoldDB" id="A0A9Y2AHT1"/>
<feature type="transmembrane region" description="Helical" evidence="1">
    <location>
        <begin position="38"/>
        <end position="61"/>
    </location>
</feature>
<dbReference type="KEGG" id="sgbi:P3F81_11100"/>
<evidence type="ECO:0000256" key="1">
    <source>
        <dbReference type="SAM" id="Phobius"/>
    </source>
</evidence>
<dbReference type="Pfam" id="PF07441">
    <property type="entry name" value="BofA"/>
    <property type="match status" value="1"/>
</dbReference>
<keyword evidence="3" id="KW-1185">Reference proteome</keyword>
<evidence type="ECO:0000313" key="3">
    <source>
        <dbReference type="Proteomes" id="UP001243623"/>
    </source>
</evidence>
<dbReference type="InterPro" id="IPR010001">
    <property type="entry name" value="BofA"/>
</dbReference>
<reference evidence="2" key="1">
    <citation type="submission" date="2023-03" db="EMBL/GenBank/DDBJ databases">
        <title>Selenobaculum gbiensis gen. nov. sp. nov., a new bacterium isolated from the gut microbiota of IBD patient.</title>
        <authorList>
            <person name="Yeo S."/>
            <person name="Park H."/>
            <person name="Huh C.S."/>
        </authorList>
    </citation>
    <scope>NUCLEOTIDE SEQUENCE</scope>
    <source>
        <strain evidence="2">ICN-92133</strain>
    </source>
</reference>
<dbReference type="EMBL" id="CP120678">
    <property type="protein sequence ID" value="WIW70422.1"/>
    <property type="molecule type" value="Genomic_DNA"/>
</dbReference>
<protein>
    <submittedName>
        <fullName evidence="2">Pro-sigmaK processing inhibitor BofA family protein</fullName>
    </submittedName>
</protein>
<keyword evidence="1" id="KW-0812">Transmembrane</keyword>
<dbReference type="NCBIfam" id="TIGR02862">
    <property type="entry name" value="spore_BofA"/>
    <property type="match status" value="1"/>
</dbReference>
<gene>
    <name evidence="2" type="ORF">P3F81_11100</name>
</gene>
<evidence type="ECO:0000313" key="2">
    <source>
        <dbReference type="EMBL" id="WIW70422.1"/>
    </source>
</evidence>
<feature type="transmembrane region" description="Helical" evidence="1">
    <location>
        <begin position="12"/>
        <end position="29"/>
    </location>
</feature>
<keyword evidence="1" id="KW-0472">Membrane</keyword>
<organism evidence="2 3">
    <name type="scientific">Selenobaculum gibii</name>
    <dbReference type="NCBI Taxonomy" id="3054208"/>
    <lineage>
        <taxon>Bacteria</taxon>
        <taxon>Bacillati</taxon>
        <taxon>Bacillota</taxon>
        <taxon>Negativicutes</taxon>
        <taxon>Selenomonadales</taxon>
        <taxon>Selenomonadaceae</taxon>
        <taxon>Selenobaculum</taxon>
    </lineage>
</organism>
<name>A0A9Y2AHT1_9FIRM</name>
<feature type="transmembrane region" description="Helical" evidence="1">
    <location>
        <begin position="67"/>
        <end position="90"/>
    </location>
</feature>